<dbReference type="GeneID" id="30980427"/>
<dbReference type="RefSeq" id="XP_020067474.1">
    <property type="nucleotide sequence ID" value="XM_020206290.1"/>
</dbReference>
<dbReference type="STRING" id="984487.A0A1E4SSI1"/>
<protein>
    <submittedName>
        <fullName evidence="2">Uncharacterized protein</fullName>
    </submittedName>
</protein>
<keyword evidence="3" id="KW-1185">Reference proteome</keyword>
<feature type="compositionally biased region" description="Basic and acidic residues" evidence="1">
    <location>
        <begin position="176"/>
        <end position="192"/>
    </location>
</feature>
<reference evidence="3" key="1">
    <citation type="submission" date="2016-05" db="EMBL/GenBank/DDBJ databases">
        <title>Comparative genomics of biotechnologically important yeasts.</title>
        <authorList>
            <consortium name="DOE Joint Genome Institute"/>
            <person name="Riley R."/>
            <person name="Haridas S."/>
            <person name="Wolfe K.H."/>
            <person name="Lopes M.R."/>
            <person name="Hittinger C.T."/>
            <person name="Goker M."/>
            <person name="Salamov A."/>
            <person name="Wisecaver J."/>
            <person name="Long T.M."/>
            <person name="Aerts A.L."/>
            <person name="Barry K."/>
            <person name="Choi C."/>
            <person name="Clum A."/>
            <person name="Coughlan A.Y."/>
            <person name="Deshpande S."/>
            <person name="Douglass A.P."/>
            <person name="Hanson S.J."/>
            <person name="Klenk H.-P."/>
            <person name="Labutti K."/>
            <person name="Lapidus A."/>
            <person name="Lindquist E."/>
            <person name="Lipzen A."/>
            <person name="Meier-Kolthoff J.P."/>
            <person name="Ohm R.A."/>
            <person name="Otillar R.P."/>
            <person name="Pangilinan J."/>
            <person name="Peng Y."/>
            <person name="Rokas A."/>
            <person name="Rosa C.A."/>
            <person name="Scheuner C."/>
            <person name="Sibirny A.A."/>
            <person name="Slot J.C."/>
            <person name="Stielow J.B."/>
            <person name="Sun H."/>
            <person name="Kurtzman C.P."/>
            <person name="Blackwell M."/>
            <person name="Grigoriev I.V."/>
            <person name="Jeffries T.W."/>
        </authorList>
    </citation>
    <scope>NUCLEOTIDE SEQUENCE [LARGE SCALE GENOMIC DNA]</scope>
    <source>
        <strain evidence="3">NRRL Y-17324</strain>
    </source>
</reference>
<evidence type="ECO:0000256" key="1">
    <source>
        <dbReference type="SAM" id="MobiDB-lite"/>
    </source>
</evidence>
<organism evidence="2 3">
    <name type="scientific">Suhomyces tanzawaensis NRRL Y-17324</name>
    <dbReference type="NCBI Taxonomy" id="984487"/>
    <lineage>
        <taxon>Eukaryota</taxon>
        <taxon>Fungi</taxon>
        <taxon>Dikarya</taxon>
        <taxon>Ascomycota</taxon>
        <taxon>Saccharomycotina</taxon>
        <taxon>Pichiomycetes</taxon>
        <taxon>Debaryomycetaceae</taxon>
        <taxon>Suhomyces</taxon>
    </lineage>
</organism>
<feature type="compositionally biased region" description="Basic and acidic residues" evidence="1">
    <location>
        <begin position="389"/>
        <end position="398"/>
    </location>
</feature>
<feature type="region of interest" description="Disordered" evidence="1">
    <location>
        <begin position="389"/>
        <end position="409"/>
    </location>
</feature>
<sequence length="625" mass="70032">MSQKDYRPVFAKGPSIPPIESFTLDRILNHTLKEEANQVIEQLLNVTSNYQDDLRVEIRKSLAMEQKIQYKNIQIAKLISSLNHQITRRRKKVLKVTHKSKEEGDNIIEDEVNDLLTATVETSSMIQQLAARMSLLEQRFGGSMDNYPNVTRILHKKESANGTKHKRPDPQSEATNHNENDTNDHNNSHETSIDYERPGIQAVIPSQTSPYGAAPVAIDLHGTSDQISNCLENDPASQNTSTGHNDSHSPSPPVEAPLPIQENSSSVLLEAAIALEPELKPEDFESFLSSSIYKYRQLQSNKYDAYDPFKVRDQTIPQKPKPTHNPLSLLYSSLINSPTYKDSAVPSHPFPTTISIKSPATIKLTLQTSHFKKLRINGSPITSDTFRKLQEQKEKESQESQGENNKQDNAQKKLEDLHDDTASSNGDLMLLDNLRLSSDDDTWGSSGLNTETEDDMSEVVEDPIASSDSSDSDSLKSGDDHISRTNKYYTSLQAQLKKKKVKGKKRKQREFETEASPTPKHQPSHHKLKPKRSILKAPRGVNPAPKQVQITTVISPETQYENERSGLAALNNAYDSGNLYEISHLTVTGTIVSPRDPPGEMGPVIEEDDRDDQSIRSLTRLKNYM</sequence>
<gene>
    <name evidence="2" type="ORF">CANTADRAFT_141285</name>
</gene>
<proteinExistence type="predicted"/>
<feature type="compositionally biased region" description="Acidic residues" evidence="1">
    <location>
        <begin position="451"/>
        <end position="461"/>
    </location>
</feature>
<feature type="compositionally biased region" description="Polar residues" evidence="1">
    <location>
        <begin position="226"/>
        <end position="244"/>
    </location>
</feature>
<dbReference type="AlphaFoldDB" id="A0A1E4SSI1"/>
<name>A0A1E4SSI1_9ASCO</name>
<feature type="region of interest" description="Disordered" evidence="1">
    <location>
        <begin position="590"/>
        <end position="625"/>
    </location>
</feature>
<feature type="region of interest" description="Disordered" evidence="1">
    <location>
        <begin position="226"/>
        <end position="259"/>
    </location>
</feature>
<feature type="compositionally biased region" description="Polar residues" evidence="1">
    <location>
        <begin position="485"/>
        <end position="494"/>
    </location>
</feature>
<evidence type="ECO:0000313" key="3">
    <source>
        <dbReference type="Proteomes" id="UP000094285"/>
    </source>
</evidence>
<dbReference type="Proteomes" id="UP000094285">
    <property type="component" value="Unassembled WGS sequence"/>
</dbReference>
<feature type="region of interest" description="Disordered" evidence="1">
    <location>
        <begin position="157"/>
        <end position="192"/>
    </location>
</feature>
<feature type="region of interest" description="Disordered" evidence="1">
    <location>
        <begin position="439"/>
        <end position="530"/>
    </location>
</feature>
<dbReference type="OrthoDB" id="4094935at2759"/>
<dbReference type="EMBL" id="KV453909">
    <property type="protein sequence ID" value="ODV82352.1"/>
    <property type="molecule type" value="Genomic_DNA"/>
</dbReference>
<feature type="compositionally biased region" description="Basic residues" evidence="1">
    <location>
        <begin position="496"/>
        <end position="508"/>
    </location>
</feature>
<evidence type="ECO:0000313" key="2">
    <source>
        <dbReference type="EMBL" id="ODV82352.1"/>
    </source>
</evidence>
<accession>A0A1E4SSI1</accession>
<feature type="compositionally biased region" description="Basic and acidic residues" evidence="1">
    <location>
        <begin position="473"/>
        <end position="483"/>
    </location>
</feature>